<protein>
    <submittedName>
        <fullName evidence="1">Unnamed protein product</fullName>
    </submittedName>
</protein>
<proteinExistence type="predicted"/>
<gene>
    <name evidence="1" type="ORF">Cboi02_000067900</name>
</gene>
<name>A0A9W6WDM9_CANBO</name>
<evidence type="ECO:0000313" key="1">
    <source>
        <dbReference type="EMBL" id="GME67250.1"/>
    </source>
</evidence>
<keyword evidence="2" id="KW-1185">Reference proteome</keyword>
<comment type="caution">
    <text evidence="1">The sequence shown here is derived from an EMBL/GenBank/DDBJ whole genome shotgun (WGS) entry which is preliminary data.</text>
</comment>
<evidence type="ECO:0000313" key="2">
    <source>
        <dbReference type="Proteomes" id="UP001165120"/>
    </source>
</evidence>
<dbReference type="AlphaFoldDB" id="A0A9W6WDM9"/>
<dbReference type="EMBL" id="BSXN01000131">
    <property type="protein sequence ID" value="GME67250.1"/>
    <property type="molecule type" value="Genomic_DNA"/>
</dbReference>
<accession>A0A9W6WDM9</accession>
<sequence>MISLENSAGLKVKITTNNNATIIGIIHSYNPTHGIISITDPYDSKKPTSTTLQIVKTSFISDITFVNKQETQTALNEKEKENEKSSLPTTTATTTATNVLEINKKFENMLNKPSYVSIPAIGSNFQLKLANNQQKFKLNKILNSHPKMSKEGKEIFKELFNLLPQGRSHVVL</sequence>
<reference evidence="1" key="1">
    <citation type="submission" date="2023-04" db="EMBL/GenBank/DDBJ databases">
        <title>Candida boidinii NBRC 10035.</title>
        <authorList>
            <person name="Ichikawa N."/>
            <person name="Sato H."/>
            <person name="Tonouchi N."/>
        </authorList>
    </citation>
    <scope>NUCLEOTIDE SEQUENCE</scope>
    <source>
        <strain evidence="1">NBRC 10035</strain>
    </source>
</reference>
<organism evidence="1 2">
    <name type="scientific">Candida boidinii</name>
    <name type="common">Yeast</name>
    <dbReference type="NCBI Taxonomy" id="5477"/>
    <lineage>
        <taxon>Eukaryota</taxon>
        <taxon>Fungi</taxon>
        <taxon>Dikarya</taxon>
        <taxon>Ascomycota</taxon>
        <taxon>Saccharomycotina</taxon>
        <taxon>Pichiomycetes</taxon>
        <taxon>Pichiales</taxon>
        <taxon>Pichiaceae</taxon>
        <taxon>Ogataea</taxon>
        <taxon>Ogataea/Candida clade</taxon>
    </lineage>
</organism>
<dbReference type="Proteomes" id="UP001165120">
    <property type="component" value="Unassembled WGS sequence"/>
</dbReference>